<evidence type="ECO:0000313" key="2">
    <source>
        <dbReference type="EMBL" id="RDW80476.1"/>
    </source>
</evidence>
<name>A0A3D8S2I4_9HELO</name>
<feature type="region of interest" description="Disordered" evidence="1">
    <location>
        <begin position="1"/>
        <end position="21"/>
    </location>
</feature>
<dbReference type="AlphaFoldDB" id="A0A3D8S2I4"/>
<evidence type="ECO:0000313" key="3">
    <source>
        <dbReference type="Proteomes" id="UP000256328"/>
    </source>
</evidence>
<accession>A0A3D8S2I4</accession>
<proteinExistence type="predicted"/>
<protein>
    <submittedName>
        <fullName evidence="2">Uncharacterized protein</fullName>
    </submittedName>
</protein>
<feature type="compositionally biased region" description="Polar residues" evidence="1">
    <location>
        <begin position="1"/>
        <end position="12"/>
    </location>
</feature>
<organism evidence="2 3">
    <name type="scientific">Coleophoma crateriformis</name>
    <dbReference type="NCBI Taxonomy" id="565419"/>
    <lineage>
        <taxon>Eukaryota</taxon>
        <taxon>Fungi</taxon>
        <taxon>Dikarya</taxon>
        <taxon>Ascomycota</taxon>
        <taxon>Pezizomycotina</taxon>
        <taxon>Leotiomycetes</taxon>
        <taxon>Helotiales</taxon>
        <taxon>Dermateaceae</taxon>
        <taxon>Coleophoma</taxon>
    </lineage>
</organism>
<dbReference type="Proteomes" id="UP000256328">
    <property type="component" value="Unassembled WGS sequence"/>
</dbReference>
<gene>
    <name evidence="2" type="ORF">BP5796_05174</name>
</gene>
<reference evidence="2 3" key="1">
    <citation type="journal article" date="2018" name="IMA Fungus">
        <title>IMA Genome-F 9: Draft genome sequence of Annulohypoxylon stygium, Aspergillus mulundensis, Berkeleyomyces basicola (syn. Thielaviopsis basicola), Ceratocystis smalleyi, two Cercospora beticola strains, Coleophoma cylindrospora, Fusarium fracticaudum, Phialophora cf. hyalina, and Morchella septimelata.</title>
        <authorList>
            <person name="Wingfield B.D."/>
            <person name="Bills G.F."/>
            <person name="Dong Y."/>
            <person name="Huang W."/>
            <person name="Nel W.J."/>
            <person name="Swalarsk-Parry B.S."/>
            <person name="Vaghefi N."/>
            <person name="Wilken P.M."/>
            <person name="An Z."/>
            <person name="de Beer Z.W."/>
            <person name="De Vos L."/>
            <person name="Chen L."/>
            <person name="Duong T.A."/>
            <person name="Gao Y."/>
            <person name="Hammerbacher A."/>
            <person name="Kikkert J.R."/>
            <person name="Li Y."/>
            <person name="Li H."/>
            <person name="Li K."/>
            <person name="Li Q."/>
            <person name="Liu X."/>
            <person name="Ma X."/>
            <person name="Naidoo K."/>
            <person name="Pethybridge S.J."/>
            <person name="Sun J."/>
            <person name="Steenkamp E.T."/>
            <person name="van der Nest M.A."/>
            <person name="van Wyk S."/>
            <person name="Wingfield M.J."/>
            <person name="Xiong C."/>
            <person name="Yue Q."/>
            <person name="Zhang X."/>
        </authorList>
    </citation>
    <scope>NUCLEOTIDE SEQUENCE [LARGE SCALE GENOMIC DNA]</scope>
    <source>
        <strain evidence="2 3">BP5796</strain>
    </source>
</reference>
<dbReference type="OrthoDB" id="10343999at2759"/>
<evidence type="ECO:0000256" key="1">
    <source>
        <dbReference type="SAM" id="MobiDB-lite"/>
    </source>
</evidence>
<keyword evidence="3" id="KW-1185">Reference proteome</keyword>
<sequence>MAAQEENVTPTTEAPAPIPGTKLTARQRISSELSARAAAKETFKFEKPKMGVLEQRKLNKYHLTQMGKYSEDFEVLLKEMEDETAEYIVHKGQEILLLMSTDEAGFVPKNIKEAAVQRFMLSVQRHLHYQFAAALADHLNLNGDVPT</sequence>
<comment type="caution">
    <text evidence="2">The sequence shown here is derived from an EMBL/GenBank/DDBJ whole genome shotgun (WGS) entry which is preliminary data.</text>
</comment>
<dbReference type="EMBL" id="PDLN01000007">
    <property type="protein sequence ID" value="RDW80476.1"/>
    <property type="molecule type" value="Genomic_DNA"/>
</dbReference>